<dbReference type="Gene3D" id="1.10.3210.10">
    <property type="entry name" value="Hypothetical protein af1432"/>
    <property type="match status" value="1"/>
</dbReference>
<proteinExistence type="predicted"/>
<feature type="domain" description="Ppx/GppA phosphatase C-terminal" evidence="3">
    <location>
        <begin position="313"/>
        <end position="486"/>
    </location>
</feature>
<evidence type="ECO:0000313" key="4">
    <source>
        <dbReference type="EMBL" id="MFA9459964.1"/>
    </source>
</evidence>
<dbReference type="InterPro" id="IPR003695">
    <property type="entry name" value="Ppx_GppA_N"/>
</dbReference>
<dbReference type="SUPFAM" id="SSF53067">
    <property type="entry name" value="Actin-like ATPase domain"/>
    <property type="match status" value="2"/>
</dbReference>
<sequence>MSSENAPQTVAAVDLGSNSFHLIVAQLSPGELKVMDRLKEMVRLAGGLRPDRTLDPEVREHALACLTRFGQRLSGLPDDRVRIVGTNTLRRVRRADDFLEQAESALGHPVEIVSGMEEARLIYLGVAHSLAVSPEDRRLVMDIGGGSTELIVGDGFTPRRMESLYMGCVSLTREHFPDGRITAKRFQSALTAARQELEPCGETFRELGWAEAVGASGTIRSAAKVLAAAGWTEGAITRSGLETLREALIKAGHVDKVDLKGLGADRAPVFVGGVAILLAALEELGMERMDAAEGALREGLLHDLVGRIRHEDVRETSVAALAERYHADAAQADRVAETARYLLEQAGPDWDMDPEWSGPYLRWAARLHEIGLDIAHSGYHKHGAYIADNADILGFTREEQDLLSALIRSHRRKFPSAPFKELPKRWSASARRLAVLLRLSVVLHRNRRPVPLPEMTLRAREDKLRLAFPDGWLEEHPLTRADLEEEANFLKAAGFTLKLE</sequence>
<evidence type="ECO:0000259" key="3">
    <source>
        <dbReference type="Pfam" id="PF21447"/>
    </source>
</evidence>
<dbReference type="InterPro" id="IPR048950">
    <property type="entry name" value="Ppx_GppA_C"/>
</dbReference>
<keyword evidence="1" id="KW-0378">Hydrolase</keyword>
<name>A0ABV4TS44_9GAMM</name>
<comment type="caution">
    <text evidence="4">The sequence shown here is derived from an EMBL/GenBank/DDBJ whole genome shotgun (WGS) entry which is preliminary data.</text>
</comment>
<accession>A0ABV4TS44</accession>
<dbReference type="CDD" id="cd24053">
    <property type="entry name" value="ASKHA_NBD_EcPPX-GppA-like"/>
    <property type="match status" value="1"/>
</dbReference>
<dbReference type="Gene3D" id="3.30.420.150">
    <property type="entry name" value="Exopolyphosphatase. Domain 2"/>
    <property type="match status" value="1"/>
</dbReference>
<reference evidence="4 5" key="1">
    <citation type="submission" date="2024-08" db="EMBL/GenBank/DDBJ databases">
        <title>Whole-genome sequencing of halo(alkali)philic microorganisms from hypersaline lakes.</title>
        <authorList>
            <person name="Sorokin D.Y."/>
            <person name="Merkel A.Y."/>
            <person name="Messina E."/>
            <person name="Yakimov M."/>
        </authorList>
    </citation>
    <scope>NUCLEOTIDE SEQUENCE [LARGE SCALE GENOMIC DNA]</scope>
    <source>
        <strain evidence="4 5">Cl-TMA</strain>
    </source>
</reference>
<protein>
    <submittedName>
        <fullName evidence="4">Exopolyphosphatase</fullName>
    </submittedName>
</protein>
<evidence type="ECO:0000256" key="1">
    <source>
        <dbReference type="ARBA" id="ARBA00022801"/>
    </source>
</evidence>
<dbReference type="InterPro" id="IPR050273">
    <property type="entry name" value="GppA/Ppx_hydrolase"/>
</dbReference>
<dbReference type="Pfam" id="PF02541">
    <property type="entry name" value="Ppx-GppA"/>
    <property type="match status" value="1"/>
</dbReference>
<dbReference type="Gene3D" id="3.30.420.40">
    <property type="match status" value="1"/>
</dbReference>
<evidence type="ECO:0000259" key="2">
    <source>
        <dbReference type="Pfam" id="PF02541"/>
    </source>
</evidence>
<dbReference type="InterPro" id="IPR043129">
    <property type="entry name" value="ATPase_NBD"/>
</dbReference>
<dbReference type="PIRSF" id="PIRSF001267">
    <property type="entry name" value="Pyrophosphatase_GppA_Ppx"/>
    <property type="match status" value="1"/>
</dbReference>
<keyword evidence="5" id="KW-1185">Reference proteome</keyword>
<dbReference type="RefSeq" id="WP_373654744.1">
    <property type="nucleotide sequence ID" value="NZ_JBGUAW010000002.1"/>
</dbReference>
<dbReference type="PANTHER" id="PTHR30005:SF14">
    <property type="entry name" value="EXOPOLYPHOSPHATASE"/>
    <property type="match status" value="1"/>
</dbReference>
<dbReference type="SUPFAM" id="SSF109604">
    <property type="entry name" value="HD-domain/PDEase-like"/>
    <property type="match status" value="1"/>
</dbReference>
<dbReference type="PANTHER" id="PTHR30005">
    <property type="entry name" value="EXOPOLYPHOSPHATASE"/>
    <property type="match status" value="1"/>
</dbReference>
<dbReference type="Pfam" id="PF21447">
    <property type="entry name" value="Ppx-GppA_III"/>
    <property type="match status" value="1"/>
</dbReference>
<feature type="domain" description="Ppx/GppA phosphatase N-terminal" evidence="2">
    <location>
        <begin position="23"/>
        <end position="305"/>
    </location>
</feature>
<organism evidence="4 5">
    <name type="scientific">Thiohalorhabdus methylotrophus</name>
    <dbReference type="NCBI Taxonomy" id="3242694"/>
    <lineage>
        <taxon>Bacteria</taxon>
        <taxon>Pseudomonadati</taxon>
        <taxon>Pseudomonadota</taxon>
        <taxon>Gammaproteobacteria</taxon>
        <taxon>Thiohalorhabdales</taxon>
        <taxon>Thiohalorhabdaceae</taxon>
        <taxon>Thiohalorhabdus</taxon>
    </lineage>
</organism>
<dbReference type="InterPro" id="IPR030673">
    <property type="entry name" value="PyroPPase_GppA_Ppx"/>
</dbReference>
<evidence type="ECO:0000313" key="5">
    <source>
        <dbReference type="Proteomes" id="UP001575181"/>
    </source>
</evidence>
<dbReference type="EMBL" id="JBGUAW010000002">
    <property type="protein sequence ID" value="MFA9459964.1"/>
    <property type="molecule type" value="Genomic_DNA"/>
</dbReference>
<dbReference type="Proteomes" id="UP001575181">
    <property type="component" value="Unassembled WGS sequence"/>
</dbReference>
<gene>
    <name evidence="4" type="ORF">ACERLL_03905</name>
</gene>